<feature type="compositionally biased region" description="Acidic residues" evidence="3">
    <location>
        <begin position="368"/>
        <end position="383"/>
    </location>
</feature>
<dbReference type="Gene3D" id="2.10.10.20">
    <property type="entry name" value="Carbohydrate-binding module superfamily 5/12"/>
    <property type="match status" value="1"/>
</dbReference>
<dbReference type="GO" id="GO:0008810">
    <property type="term" value="F:cellulase activity"/>
    <property type="evidence" value="ECO:0007669"/>
    <property type="project" value="InterPro"/>
</dbReference>
<keyword evidence="4" id="KW-0812">Transmembrane</keyword>
<evidence type="ECO:0000313" key="7">
    <source>
        <dbReference type="Proteomes" id="UP000199114"/>
    </source>
</evidence>
<dbReference type="EMBL" id="FOFD01000003">
    <property type="protein sequence ID" value="SEQ80069.1"/>
    <property type="molecule type" value="Genomic_DNA"/>
</dbReference>
<dbReference type="PANTHER" id="PTHR34002:SF9">
    <property type="entry name" value="XYLOGLUCAN-SPECIFIC ENDO-BETA-1,4-GLUCANASE A"/>
    <property type="match status" value="1"/>
</dbReference>
<keyword evidence="7" id="KW-1185">Reference proteome</keyword>
<dbReference type="STRING" id="1186196.SAMN04489841_2390"/>
<evidence type="ECO:0000256" key="4">
    <source>
        <dbReference type="SAM" id="Phobius"/>
    </source>
</evidence>
<feature type="compositionally biased region" description="Polar residues" evidence="3">
    <location>
        <begin position="1"/>
        <end position="12"/>
    </location>
</feature>
<keyword evidence="4" id="KW-0472">Membrane</keyword>
<dbReference type="CDD" id="cd12215">
    <property type="entry name" value="ChiC_BD"/>
    <property type="match status" value="1"/>
</dbReference>
<evidence type="ECO:0000313" key="6">
    <source>
        <dbReference type="EMBL" id="SEQ80069.1"/>
    </source>
</evidence>
<dbReference type="GO" id="GO:0000272">
    <property type="term" value="P:polysaccharide catabolic process"/>
    <property type="evidence" value="ECO:0007669"/>
    <property type="project" value="InterPro"/>
</dbReference>
<feature type="compositionally biased region" description="Basic and acidic residues" evidence="3">
    <location>
        <begin position="32"/>
        <end position="46"/>
    </location>
</feature>
<organism evidence="6 7">
    <name type="scientific">Natrinema salaciae</name>
    <dbReference type="NCBI Taxonomy" id="1186196"/>
    <lineage>
        <taxon>Archaea</taxon>
        <taxon>Methanobacteriati</taxon>
        <taxon>Methanobacteriota</taxon>
        <taxon>Stenosarchaea group</taxon>
        <taxon>Halobacteria</taxon>
        <taxon>Halobacteriales</taxon>
        <taxon>Natrialbaceae</taxon>
        <taxon>Natrinema</taxon>
    </lineage>
</organism>
<sequence>MENVTRKTQPTDSTDEKPLGKPTDTPSASRQRRTDSGSDRVSDRTSRGRSSRRGFLHVGASALAATALCGTTVAAQTTDTRSCGSFDTIDVGDGDFLLINNDWGTDAAGGDVEMCIWANDDGTYGFDWDTRTTEGEPNYPQALVGTKPWGTDTGADPFPVPRGEVAELELTYDVDLEITGENWNLAEEWWLLDGQPNPSGSHVQEIMLVLEWGDEHTHGPPAEPGAIEDAHGNVIDHWVSYDSGGTNADFHIFRLAEGSASGTVDLTAIMEYVSDEVGVSDDLLLSGIELGTEYWAGTSGDVTYNTFDVTINGQTYSSGSDGQDGSDDDQGGSDDDQDGSDDDQDDSDDDQGGSDDDQGGSGDGQDGSGDDQDGSDDQGDSDDGCGSYPAWDPKPVYTDGDRVTHDGTVWEAQWWTQNQEPRNEDWYVWQPVE</sequence>
<dbReference type="SUPFAM" id="SSF51055">
    <property type="entry name" value="Carbohydrate binding domain"/>
    <property type="match status" value="1"/>
</dbReference>
<dbReference type="GO" id="GO:0030246">
    <property type="term" value="F:carbohydrate binding"/>
    <property type="evidence" value="ECO:0007669"/>
    <property type="project" value="InterPro"/>
</dbReference>
<evidence type="ECO:0000256" key="1">
    <source>
        <dbReference type="ARBA" id="ARBA00005519"/>
    </source>
</evidence>
<protein>
    <submittedName>
        <fullName evidence="6">Glycosyl hydrolase family 12</fullName>
    </submittedName>
</protein>
<keyword evidence="2 6" id="KW-0378">Hydrolase</keyword>
<feature type="region of interest" description="Disordered" evidence="3">
    <location>
        <begin position="314"/>
        <end position="403"/>
    </location>
</feature>
<comment type="similarity">
    <text evidence="1">Belongs to the glycosyl hydrolase 12 (cellulase H) family.</text>
</comment>
<dbReference type="InterPro" id="IPR013320">
    <property type="entry name" value="ConA-like_dom_sf"/>
</dbReference>
<accession>A0A1H9IZW9</accession>
<dbReference type="InterPro" id="IPR003610">
    <property type="entry name" value="CBM5/12"/>
</dbReference>
<reference evidence="7" key="1">
    <citation type="submission" date="2016-10" db="EMBL/GenBank/DDBJ databases">
        <authorList>
            <person name="Varghese N."/>
            <person name="Submissions S."/>
        </authorList>
    </citation>
    <scope>NUCLEOTIDE SEQUENCE [LARGE SCALE GENOMIC DNA]</scope>
    <source>
        <strain evidence="7">DSM 25055</strain>
    </source>
</reference>
<evidence type="ECO:0000256" key="2">
    <source>
        <dbReference type="ARBA" id="ARBA00022801"/>
    </source>
</evidence>
<dbReference type="AlphaFoldDB" id="A0A1H9IZW9"/>
<dbReference type="InterPro" id="IPR013319">
    <property type="entry name" value="GH11/12"/>
</dbReference>
<proteinExistence type="inferred from homology"/>
<evidence type="ECO:0000256" key="3">
    <source>
        <dbReference type="SAM" id="MobiDB-lite"/>
    </source>
</evidence>
<dbReference type="InterPro" id="IPR002594">
    <property type="entry name" value="GH12"/>
</dbReference>
<name>A0A1H9IZW9_9EURY</name>
<dbReference type="PANTHER" id="PTHR34002">
    <property type="entry name" value="BLR1656 PROTEIN"/>
    <property type="match status" value="1"/>
</dbReference>
<evidence type="ECO:0000259" key="5">
    <source>
        <dbReference type="SMART" id="SM00495"/>
    </source>
</evidence>
<dbReference type="Pfam" id="PF02839">
    <property type="entry name" value="CBM_5_12"/>
    <property type="match status" value="1"/>
</dbReference>
<feature type="compositionally biased region" description="Acidic residues" evidence="3">
    <location>
        <begin position="324"/>
        <end position="358"/>
    </location>
</feature>
<feature type="domain" description="Chitin-binding type-3" evidence="5">
    <location>
        <begin position="388"/>
        <end position="432"/>
    </location>
</feature>
<keyword evidence="4" id="KW-1133">Transmembrane helix</keyword>
<feature type="transmembrane region" description="Helical" evidence="4">
    <location>
        <begin position="54"/>
        <end position="75"/>
    </location>
</feature>
<dbReference type="SUPFAM" id="SSF49899">
    <property type="entry name" value="Concanavalin A-like lectins/glucanases"/>
    <property type="match status" value="1"/>
</dbReference>
<dbReference type="Gene3D" id="2.60.120.180">
    <property type="match status" value="1"/>
</dbReference>
<dbReference type="GO" id="GO:0005576">
    <property type="term" value="C:extracellular region"/>
    <property type="evidence" value="ECO:0007669"/>
    <property type="project" value="InterPro"/>
</dbReference>
<feature type="region of interest" description="Disordered" evidence="3">
    <location>
        <begin position="1"/>
        <end position="53"/>
    </location>
</feature>
<dbReference type="SMART" id="SM00495">
    <property type="entry name" value="ChtBD3"/>
    <property type="match status" value="1"/>
</dbReference>
<dbReference type="InterPro" id="IPR036573">
    <property type="entry name" value="CBM_sf_5/12"/>
</dbReference>
<gene>
    <name evidence="6" type="ORF">SAMN04489841_2390</name>
</gene>
<dbReference type="Proteomes" id="UP000199114">
    <property type="component" value="Unassembled WGS sequence"/>
</dbReference>